<evidence type="ECO:0000313" key="4">
    <source>
        <dbReference type="EMBL" id="VTY05048.1"/>
    </source>
</evidence>
<dbReference type="SUPFAM" id="SSF53448">
    <property type="entry name" value="Nucleotide-diphospho-sugar transferases"/>
    <property type="match status" value="1"/>
</dbReference>
<dbReference type="InterPro" id="IPR001173">
    <property type="entry name" value="Glyco_trans_2-like"/>
</dbReference>
<evidence type="ECO:0000313" key="5">
    <source>
        <dbReference type="Proteomes" id="UP000626795"/>
    </source>
</evidence>
<gene>
    <name evidence="4" type="ORF">ONOEEDHL_00260</name>
</gene>
<dbReference type="InterPro" id="IPR019734">
    <property type="entry name" value="TPR_rpt"/>
</dbReference>
<dbReference type="AlphaFoldDB" id="A0A9X9QYS1"/>
<dbReference type="InterPro" id="IPR029044">
    <property type="entry name" value="Nucleotide-diphossugar_trans"/>
</dbReference>
<evidence type="ECO:0000256" key="1">
    <source>
        <dbReference type="ARBA" id="ARBA00038494"/>
    </source>
</evidence>
<name>A0A9X9QYS1_NEISU</name>
<dbReference type="SUPFAM" id="SSF48452">
    <property type="entry name" value="TPR-like"/>
    <property type="match status" value="1"/>
</dbReference>
<organism evidence="4 5">
    <name type="scientific">Neisseria subflava</name>
    <dbReference type="NCBI Taxonomy" id="28449"/>
    <lineage>
        <taxon>Bacteria</taxon>
        <taxon>Pseudomonadati</taxon>
        <taxon>Pseudomonadota</taxon>
        <taxon>Betaproteobacteria</taxon>
        <taxon>Neisseriales</taxon>
        <taxon>Neisseriaceae</taxon>
        <taxon>Neisseria</taxon>
    </lineage>
</organism>
<dbReference type="EMBL" id="CABFLZ010000011">
    <property type="protein sequence ID" value="VTY05048.1"/>
    <property type="molecule type" value="Genomic_DNA"/>
</dbReference>
<evidence type="ECO:0000259" key="3">
    <source>
        <dbReference type="Pfam" id="PF00535"/>
    </source>
</evidence>
<dbReference type="Pfam" id="PF00535">
    <property type="entry name" value="Glycos_transf_2"/>
    <property type="match status" value="1"/>
</dbReference>
<keyword evidence="5" id="KW-1185">Reference proteome</keyword>
<dbReference type="PANTHER" id="PTHR43630:SF2">
    <property type="entry name" value="GLYCOSYLTRANSFERASE"/>
    <property type="match status" value="1"/>
</dbReference>
<comment type="caution">
    <text evidence="4">The sequence shown here is derived from an EMBL/GenBank/DDBJ whole genome shotgun (WGS) entry which is preliminary data.</text>
</comment>
<proteinExistence type="inferred from homology"/>
<dbReference type="InterPro" id="IPR011990">
    <property type="entry name" value="TPR-like_helical_dom_sf"/>
</dbReference>
<comment type="similarity">
    <text evidence="1">Belongs to the glycosyltransferase 2 family. WaaE/KdtX subfamily.</text>
</comment>
<keyword evidence="4" id="KW-0808">Transferase</keyword>
<dbReference type="Gene3D" id="1.25.40.10">
    <property type="entry name" value="Tetratricopeptide repeat domain"/>
    <property type="match status" value="1"/>
</dbReference>
<dbReference type="Gene3D" id="3.90.550.10">
    <property type="entry name" value="Spore Coat Polysaccharide Biosynthesis Protein SpsA, Chain A"/>
    <property type="match status" value="1"/>
</dbReference>
<protein>
    <submittedName>
        <fullName evidence="4">Glycosyl transferase family 2</fullName>
    </submittedName>
</protein>
<dbReference type="GO" id="GO:0016740">
    <property type="term" value="F:transferase activity"/>
    <property type="evidence" value="ECO:0007669"/>
    <property type="project" value="UniProtKB-KW"/>
</dbReference>
<keyword evidence="2" id="KW-0802">TPR repeat</keyword>
<accession>A0A9X9QYS1</accession>
<dbReference type="PROSITE" id="PS50005">
    <property type="entry name" value="TPR"/>
    <property type="match status" value="1"/>
</dbReference>
<evidence type="ECO:0000256" key="2">
    <source>
        <dbReference type="PROSITE-ProRule" id="PRU00339"/>
    </source>
</evidence>
<dbReference type="Proteomes" id="UP000626795">
    <property type="component" value="Unassembled WGS sequence"/>
</dbReference>
<feature type="repeat" description="TPR" evidence="2">
    <location>
        <begin position="242"/>
        <end position="275"/>
    </location>
</feature>
<sequence length="411" mass="47735">MRLLKMSQTICLNMIVKNEAAIIEETLANITDHIKLDYYVISDTGSTDDTVGVIRRFFDAKGIAGEIHHDGWQNFAYNRNQALKHAKDKTDYVLIFDADDRFEGKLELPELTADRYRLRMRNATGSVIYYRPLLLRNDGTFYWRGVLHEFIETDKQDTSEATLHGDYMVLSGRFGARSNMANKYLLDAVSLEKAFYSPEDEDLKPRYAFYAARSYWDSDMPERASEWFKKRIELGGWIEEVSVSYQQLGECYKLMGKRDEALATWLAGYDYNPRRAECLYLAQTMLRQEGKYRISHAIGLMAKRIPFPKDDILFVQNNVYQLDIDYELSVTAYAAGDLRQGYESCRHLLLLNVREALTTVTMQNMWLYREHAQTETREVLEQLVAVMQPYAAQGGRLAEVTEYFADILKNR</sequence>
<feature type="domain" description="Glycosyltransferase 2-like" evidence="3">
    <location>
        <begin position="14"/>
        <end position="127"/>
    </location>
</feature>
<reference evidence="4" key="1">
    <citation type="submission" date="2019-05" db="EMBL/GenBank/DDBJ databases">
        <authorList>
            <person name="Hibberd M."/>
        </authorList>
    </citation>
    <scope>NUCLEOTIDE SEQUENCE</scope>
    <source>
        <strain evidence="4">Neisseria_subflava_BgEED23</strain>
    </source>
</reference>
<dbReference type="PANTHER" id="PTHR43630">
    <property type="entry name" value="POLY-BETA-1,6-N-ACETYL-D-GLUCOSAMINE SYNTHASE"/>
    <property type="match status" value="1"/>
</dbReference>